<dbReference type="Gene3D" id="3.90.320.10">
    <property type="match status" value="1"/>
</dbReference>
<comment type="caution">
    <text evidence="2">The sequence shown here is derived from an EMBL/GenBank/DDBJ whole genome shotgun (WGS) entry which is preliminary data.</text>
</comment>
<sequence length="349" mass="39920">MKPSPIRHADGVYFNLDADEYHADDALGSTDIRRLLISPAEWWWHSQRNPVAQERSESEALLWGRAFHALICEGRGAFEARYFRGPSKSDFEDLLVTIDDLKRWLLQRGFAQTGAKAELVKRVLSADASAPVWDRIVEQAEVLAQGREVLKPETYDEISISSKMITKNPHLAKAFTGGMPEVSVFWTRDGVRCKARFDYLKPRAVIDLKSFRNARDMPIDRAIMNTIAQRRYDVQAAHYIDAREQIAGFVESKKVFGDHSEAWLTKVVAAQQFTWVWVFYQAEGSPIARALQFNTDTRAFEMARQDVDAGLRSWRKYNEVFGDDIWVDANPVHVIADEEWPVWLGRAAA</sequence>
<reference evidence="2 3" key="1">
    <citation type="submission" date="2018-05" db="EMBL/GenBank/DDBJ databases">
        <title>Genomic Encyclopedia of Type Strains, Phase IV (KMG-IV): sequencing the most valuable type-strain genomes for metagenomic binning, comparative biology and taxonomic classification.</title>
        <authorList>
            <person name="Goeker M."/>
        </authorList>
    </citation>
    <scope>NUCLEOTIDE SEQUENCE [LARGE SCALE GENOMIC DNA]</scope>
    <source>
        <strain evidence="2 3">DSM 6462</strain>
    </source>
</reference>
<dbReference type="InterPro" id="IPR024432">
    <property type="entry name" value="Put_RecE_PDDEXK-like_dom"/>
</dbReference>
<dbReference type="AlphaFoldDB" id="A0A2V3UAZ7"/>
<proteinExistence type="predicted"/>
<dbReference type="OrthoDB" id="8192864at2"/>
<feature type="domain" description="Putative exodeoxyribonuclease 8 PDDEXK-like" evidence="1">
    <location>
        <begin position="52"/>
        <end position="248"/>
    </location>
</feature>
<organism evidence="2 3">
    <name type="scientific">Chelatococcus asaccharovorans</name>
    <dbReference type="NCBI Taxonomy" id="28210"/>
    <lineage>
        <taxon>Bacteria</taxon>
        <taxon>Pseudomonadati</taxon>
        <taxon>Pseudomonadota</taxon>
        <taxon>Alphaproteobacteria</taxon>
        <taxon>Hyphomicrobiales</taxon>
        <taxon>Chelatococcaceae</taxon>
        <taxon>Chelatococcus</taxon>
    </lineage>
</organism>
<evidence type="ECO:0000259" key="1">
    <source>
        <dbReference type="Pfam" id="PF12684"/>
    </source>
</evidence>
<keyword evidence="3" id="KW-1185">Reference proteome</keyword>
<protein>
    <submittedName>
        <fullName evidence="2">PDDEXK-like uncharacterized protein DUF3799</fullName>
    </submittedName>
</protein>
<dbReference type="EMBL" id="QJJK01000003">
    <property type="protein sequence ID" value="PXW61599.1"/>
    <property type="molecule type" value="Genomic_DNA"/>
</dbReference>
<evidence type="ECO:0000313" key="2">
    <source>
        <dbReference type="EMBL" id="PXW61599.1"/>
    </source>
</evidence>
<gene>
    <name evidence="2" type="ORF">C7450_103116</name>
</gene>
<accession>A0A2V3UAZ7</accession>
<dbReference type="InterPro" id="IPR011604">
    <property type="entry name" value="PDDEXK-like_dom_sf"/>
</dbReference>
<evidence type="ECO:0000313" key="3">
    <source>
        <dbReference type="Proteomes" id="UP000248021"/>
    </source>
</evidence>
<dbReference type="Proteomes" id="UP000248021">
    <property type="component" value="Unassembled WGS sequence"/>
</dbReference>
<dbReference type="Pfam" id="PF12684">
    <property type="entry name" value="DUF3799"/>
    <property type="match status" value="1"/>
</dbReference>
<name>A0A2V3UAZ7_9HYPH</name>